<keyword evidence="3" id="KW-1185">Reference proteome</keyword>
<proteinExistence type="predicted"/>
<dbReference type="InterPro" id="IPR025245">
    <property type="entry name" value="DUF4197"/>
</dbReference>
<dbReference type="AlphaFoldDB" id="A0A5J6LB83"/>
<dbReference type="Proteomes" id="UP000325606">
    <property type="component" value="Chromosome"/>
</dbReference>
<evidence type="ECO:0000313" key="2">
    <source>
        <dbReference type="EMBL" id="QEW05954.1"/>
    </source>
</evidence>
<reference evidence="2 3" key="1">
    <citation type="submission" date="2019-09" db="EMBL/GenBank/DDBJ databases">
        <title>Nitrincola iocasae sp. nov., a bacterium isolated from the sediment collected at a cold seep field in South China Sea.</title>
        <authorList>
            <person name="Zhang H."/>
            <person name="Wang H."/>
            <person name="Li C."/>
        </authorList>
    </citation>
    <scope>NUCLEOTIDE SEQUENCE [LARGE SCALE GENOMIC DNA]</scope>
    <source>
        <strain evidence="2 3">KXZD1103</strain>
    </source>
</reference>
<organism evidence="2 3">
    <name type="scientific">Nitrincola iocasae</name>
    <dbReference type="NCBI Taxonomy" id="2614693"/>
    <lineage>
        <taxon>Bacteria</taxon>
        <taxon>Pseudomonadati</taxon>
        <taxon>Pseudomonadota</taxon>
        <taxon>Gammaproteobacteria</taxon>
        <taxon>Oceanospirillales</taxon>
        <taxon>Oceanospirillaceae</taxon>
        <taxon>Nitrincola</taxon>
    </lineage>
</organism>
<gene>
    <name evidence="2" type="ORF">F5I99_05310</name>
</gene>
<evidence type="ECO:0000313" key="3">
    <source>
        <dbReference type="Proteomes" id="UP000325606"/>
    </source>
</evidence>
<dbReference type="EMBL" id="CP044222">
    <property type="protein sequence ID" value="QEW05954.1"/>
    <property type="molecule type" value="Genomic_DNA"/>
</dbReference>
<dbReference type="Pfam" id="PF13852">
    <property type="entry name" value="DUF4197"/>
    <property type="match status" value="1"/>
</dbReference>
<accession>A0A5J6LB83</accession>
<protein>
    <submittedName>
        <fullName evidence="2">DUF4197 domain-containing protein</fullName>
    </submittedName>
</protein>
<dbReference type="KEGG" id="nik:F5I99_05310"/>
<feature type="region of interest" description="Disordered" evidence="1">
    <location>
        <begin position="56"/>
        <end position="80"/>
    </location>
</feature>
<sequence>MLLVVELSLTIDIRGSPMHKLRMTTGIILTSLLLVPQAQADWGKLLDRGQEILEQQTAPADEPSATEAQANPVPEGVSSGQLASGLKEALAVGAERAIDTLSQTNGYLGDSRVKIEPPGMLGSAVSTLKQFGFESQVEAFELSMNRAAEQAISQATPVVVGAVESMTIEDAQRIYQGGDTSATDYFKGKTFDELKVLLRPQIEQSMSQTGTTAAWQALTDSATSAVPMLANYTPDLADHVTTSALEGLFLLLAEEERQIRENPLARSTDLLKRVFGG</sequence>
<name>A0A5J6LB83_9GAMM</name>
<evidence type="ECO:0000256" key="1">
    <source>
        <dbReference type="SAM" id="MobiDB-lite"/>
    </source>
</evidence>